<keyword evidence="3" id="KW-1185">Reference proteome</keyword>
<gene>
    <name evidence="2" type="ORF">ACFQ1E_02555</name>
</gene>
<evidence type="ECO:0000259" key="1">
    <source>
        <dbReference type="Pfam" id="PF01863"/>
    </source>
</evidence>
<protein>
    <submittedName>
        <fullName evidence="2">M48 family metallopeptidase</fullName>
    </submittedName>
</protein>
<dbReference type="InterPro" id="IPR053136">
    <property type="entry name" value="UTP_pyrophosphatase-like"/>
</dbReference>
<sequence length="209" mass="23334">MRLSVDPRDGRVRLTLPARASLRSALAWAEEKRGWIAEQRARIAAPRPFAPGARIPFGDVELALAWSEAGPRTPRREGDALICGGPREGFERRIERWFKREALALLSAETTEFADRAGVRVASVGIGDPRSRWGSCASSGAIRYSWRLVMAPEYVRRATVAHEVAHRVHMNHGAAFHRLVELLLESDPAPARTWLRRNGAALHRIGRHS</sequence>
<organism evidence="2 3">
    <name type="scientific">Sphingomonas canadensis</name>
    <dbReference type="NCBI Taxonomy" id="1219257"/>
    <lineage>
        <taxon>Bacteria</taxon>
        <taxon>Pseudomonadati</taxon>
        <taxon>Pseudomonadota</taxon>
        <taxon>Alphaproteobacteria</taxon>
        <taxon>Sphingomonadales</taxon>
        <taxon>Sphingomonadaceae</taxon>
        <taxon>Sphingomonas</taxon>
    </lineage>
</organism>
<dbReference type="PANTHER" id="PTHR30399">
    <property type="entry name" value="UNCHARACTERIZED PROTEIN YGJP"/>
    <property type="match status" value="1"/>
</dbReference>
<dbReference type="CDD" id="cd07344">
    <property type="entry name" value="M48_yhfN_like"/>
    <property type="match status" value="1"/>
</dbReference>
<dbReference type="Pfam" id="PF01863">
    <property type="entry name" value="YgjP-like"/>
    <property type="match status" value="1"/>
</dbReference>
<proteinExistence type="predicted"/>
<comment type="caution">
    <text evidence="2">The sequence shown here is derived from an EMBL/GenBank/DDBJ whole genome shotgun (WGS) entry which is preliminary data.</text>
</comment>
<accession>A0ABW3H4Z1</accession>
<reference evidence="3" key="1">
    <citation type="journal article" date="2019" name="Int. J. Syst. Evol. Microbiol.">
        <title>The Global Catalogue of Microorganisms (GCM) 10K type strain sequencing project: providing services to taxonomists for standard genome sequencing and annotation.</title>
        <authorList>
            <consortium name="The Broad Institute Genomics Platform"/>
            <consortium name="The Broad Institute Genome Sequencing Center for Infectious Disease"/>
            <person name="Wu L."/>
            <person name="Ma J."/>
        </authorList>
    </citation>
    <scope>NUCLEOTIDE SEQUENCE [LARGE SCALE GENOMIC DNA]</scope>
    <source>
        <strain evidence="3">CCUG 62982</strain>
    </source>
</reference>
<evidence type="ECO:0000313" key="2">
    <source>
        <dbReference type="EMBL" id="MFD0945213.1"/>
    </source>
</evidence>
<dbReference type="Gene3D" id="3.30.2010.10">
    <property type="entry name" value="Metalloproteases ('zincins'), catalytic domain"/>
    <property type="match status" value="1"/>
</dbReference>
<dbReference type="RefSeq" id="WP_264943018.1">
    <property type="nucleotide sequence ID" value="NZ_JAPDRA010000001.1"/>
</dbReference>
<dbReference type="Proteomes" id="UP001596977">
    <property type="component" value="Unassembled WGS sequence"/>
</dbReference>
<name>A0ABW3H4Z1_9SPHN</name>
<dbReference type="InterPro" id="IPR002725">
    <property type="entry name" value="YgjP-like_metallopeptidase"/>
</dbReference>
<evidence type="ECO:0000313" key="3">
    <source>
        <dbReference type="Proteomes" id="UP001596977"/>
    </source>
</evidence>
<feature type="domain" description="YgjP-like metallopeptidase" evidence="1">
    <location>
        <begin position="2"/>
        <end position="197"/>
    </location>
</feature>
<dbReference type="PANTHER" id="PTHR30399:SF1">
    <property type="entry name" value="UTP PYROPHOSPHATASE"/>
    <property type="match status" value="1"/>
</dbReference>
<dbReference type="EMBL" id="JBHTJG010000001">
    <property type="protein sequence ID" value="MFD0945213.1"/>
    <property type="molecule type" value="Genomic_DNA"/>
</dbReference>